<evidence type="ECO:0000256" key="3">
    <source>
        <dbReference type="ARBA" id="ARBA00023163"/>
    </source>
</evidence>
<accession>A0A1C6RU93</accession>
<dbReference type="SUPFAM" id="SSF46955">
    <property type="entry name" value="Putative DNA-binding domain"/>
    <property type="match status" value="1"/>
</dbReference>
<dbReference type="InterPro" id="IPR009061">
    <property type="entry name" value="DNA-bd_dom_put_sf"/>
</dbReference>
<feature type="domain" description="HTH merR-type" evidence="4">
    <location>
        <begin position="1"/>
        <end position="69"/>
    </location>
</feature>
<dbReference type="PRINTS" id="PR00040">
    <property type="entry name" value="HTHMERR"/>
</dbReference>
<keyword evidence="2 5" id="KW-0238">DNA-binding</keyword>
<organism evidence="5 6">
    <name type="scientific">Micromonospora rhizosphaerae</name>
    <dbReference type="NCBI Taxonomy" id="568872"/>
    <lineage>
        <taxon>Bacteria</taxon>
        <taxon>Bacillati</taxon>
        <taxon>Actinomycetota</taxon>
        <taxon>Actinomycetes</taxon>
        <taxon>Micromonosporales</taxon>
        <taxon>Micromonosporaceae</taxon>
        <taxon>Micromonospora</taxon>
    </lineage>
</organism>
<keyword evidence="1" id="KW-0805">Transcription regulation</keyword>
<gene>
    <name evidence="5" type="ORF">GA0070624_2109</name>
</gene>
<dbReference type="SMART" id="SM00422">
    <property type="entry name" value="HTH_MERR"/>
    <property type="match status" value="1"/>
</dbReference>
<dbReference type="Proteomes" id="UP000199413">
    <property type="component" value="Unassembled WGS sequence"/>
</dbReference>
<evidence type="ECO:0000256" key="1">
    <source>
        <dbReference type="ARBA" id="ARBA00023015"/>
    </source>
</evidence>
<sequence length="129" mass="14122">MRIGELAEATGTTTKTLRFYEASGLLPPPTRTPAGYRTYEDQAPARLDFIRRGRAAGLTLAQIRDILTVRDTGQAPCGHVRQLLAQQLDAIDAQLAELHALRATVAQLHDAANNAEPETCPPEQVCRYL</sequence>
<evidence type="ECO:0000313" key="5">
    <source>
        <dbReference type="EMBL" id="SCL20777.1"/>
    </source>
</evidence>
<keyword evidence="3" id="KW-0804">Transcription</keyword>
<dbReference type="AlphaFoldDB" id="A0A1C6RU93"/>
<protein>
    <submittedName>
        <fullName evidence="5">DNA-binding transcriptional regulator, MerR family</fullName>
    </submittedName>
</protein>
<evidence type="ECO:0000259" key="4">
    <source>
        <dbReference type="PROSITE" id="PS50937"/>
    </source>
</evidence>
<dbReference type="GO" id="GO:0003677">
    <property type="term" value="F:DNA binding"/>
    <property type="evidence" value="ECO:0007669"/>
    <property type="project" value="UniProtKB-KW"/>
</dbReference>
<dbReference type="PANTHER" id="PTHR30204:SF94">
    <property type="entry name" value="HEAVY METAL-DEPENDENT TRANSCRIPTIONAL REGULATOR HI_0293-RELATED"/>
    <property type="match status" value="1"/>
</dbReference>
<dbReference type="OrthoDB" id="9802039at2"/>
<dbReference type="Pfam" id="PF13411">
    <property type="entry name" value="MerR_1"/>
    <property type="match status" value="1"/>
</dbReference>
<name>A0A1C6RU93_9ACTN</name>
<evidence type="ECO:0000313" key="6">
    <source>
        <dbReference type="Proteomes" id="UP000199413"/>
    </source>
</evidence>
<dbReference type="RefSeq" id="WP_091339557.1">
    <property type="nucleotide sequence ID" value="NZ_FMHV01000002.1"/>
</dbReference>
<dbReference type="CDD" id="cd04770">
    <property type="entry name" value="HTH_HMRTR"/>
    <property type="match status" value="1"/>
</dbReference>
<dbReference type="EMBL" id="FMHV01000002">
    <property type="protein sequence ID" value="SCL20777.1"/>
    <property type="molecule type" value="Genomic_DNA"/>
</dbReference>
<dbReference type="PANTHER" id="PTHR30204">
    <property type="entry name" value="REDOX-CYCLING DRUG-SENSING TRANSCRIPTIONAL ACTIVATOR SOXR"/>
    <property type="match status" value="1"/>
</dbReference>
<keyword evidence="6" id="KW-1185">Reference proteome</keyword>
<proteinExistence type="predicted"/>
<evidence type="ECO:0000256" key="2">
    <source>
        <dbReference type="ARBA" id="ARBA00023125"/>
    </source>
</evidence>
<dbReference type="STRING" id="568872.GA0070624_2109"/>
<dbReference type="PROSITE" id="PS50937">
    <property type="entry name" value="HTH_MERR_2"/>
    <property type="match status" value="1"/>
</dbReference>
<dbReference type="GO" id="GO:0003700">
    <property type="term" value="F:DNA-binding transcription factor activity"/>
    <property type="evidence" value="ECO:0007669"/>
    <property type="project" value="InterPro"/>
</dbReference>
<dbReference type="InterPro" id="IPR000551">
    <property type="entry name" value="MerR-type_HTH_dom"/>
</dbReference>
<dbReference type="InterPro" id="IPR047057">
    <property type="entry name" value="MerR_fam"/>
</dbReference>
<dbReference type="Gene3D" id="1.10.1660.10">
    <property type="match status" value="1"/>
</dbReference>
<reference evidence="6" key="1">
    <citation type="submission" date="2016-06" db="EMBL/GenBank/DDBJ databases">
        <authorList>
            <person name="Varghese N."/>
            <person name="Submissions Spin"/>
        </authorList>
    </citation>
    <scope>NUCLEOTIDE SEQUENCE [LARGE SCALE GENOMIC DNA]</scope>
    <source>
        <strain evidence="6">DSM 45431</strain>
    </source>
</reference>